<keyword evidence="4 5" id="KW-0503">Monooxygenase</keyword>
<sequence>MLLENKSVAIIGAGPVGLTMARLLQQQNINVTVYERDRDPYARIFGGTLDLHKDSGQKAMKKAGLLHTYYKNAIPMGIIMTDQKLNTIFTKNISPENQLDNPEVNRNNLRKMLLDSLGEETVVWDRRCTGLEVHDGRWVLLFENGVKAAADLVIAANGGMSAIRKYVTETPVEDTGTLIIQGDIPHPEAACPEFYNLCNGHRLMTAYQGNLIVINPNNNGALTYGIIFENPYDKEMDITDTDSIRGFLLERFSQWDRRYQDLFQSTTSFWSLPTRILPLNTPWKDNRPLPITLIGDAAHLMPPFAGQGVNTGLMDALILSESLTDGKHQSLQAAIAYYEQQMFVYAKEAQVSSSQNEIEMRHSDFTFQQLIH</sequence>
<dbReference type="PANTHER" id="PTHR46972">
    <property type="entry name" value="MONOOXYGENASE ASQM-RELATED"/>
    <property type="match status" value="1"/>
</dbReference>
<dbReference type="GO" id="GO:0046677">
    <property type="term" value="P:response to antibiotic"/>
    <property type="evidence" value="ECO:0007669"/>
    <property type="project" value="InterPro"/>
</dbReference>
<dbReference type="RefSeq" id="WP_115929330.1">
    <property type="nucleotide sequence ID" value="NZ_QNVV01000016.1"/>
</dbReference>
<evidence type="ECO:0000313" key="7">
    <source>
        <dbReference type="EMBL" id="REC45467.1"/>
    </source>
</evidence>
<feature type="binding site" evidence="5">
    <location>
        <position position="296"/>
    </location>
    <ligand>
        <name>FAD</name>
        <dbReference type="ChEBI" id="CHEBI:57692"/>
    </ligand>
</feature>
<evidence type="ECO:0000256" key="4">
    <source>
        <dbReference type="ARBA" id="ARBA00023033"/>
    </source>
</evidence>
<evidence type="ECO:0000313" key="8">
    <source>
        <dbReference type="Proteomes" id="UP000256257"/>
    </source>
</evidence>
<keyword evidence="5" id="KW-0547">Nucleotide-binding</keyword>
<dbReference type="GO" id="GO:0004497">
    <property type="term" value="F:monooxygenase activity"/>
    <property type="evidence" value="ECO:0007669"/>
    <property type="project" value="UniProtKB-UniRule"/>
</dbReference>
<dbReference type="PANTHER" id="PTHR46972:SF1">
    <property type="entry name" value="FAD DEPENDENT OXIDOREDUCTASE DOMAIN-CONTAINING PROTEIN"/>
    <property type="match status" value="1"/>
</dbReference>
<keyword evidence="3 5" id="KW-0560">Oxidoreductase</keyword>
<dbReference type="EMBL" id="QNVV01000016">
    <property type="protein sequence ID" value="REC45467.1"/>
    <property type="molecule type" value="Genomic_DNA"/>
</dbReference>
<dbReference type="InterPro" id="IPR036188">
    <property type="entry name" value="FAD/NAD-bd_sf"/>
</dbReference>
<comment type="function">
    <text evidence="5">An FAD-requiring monooxygenase active on some tetracycline antibiotic derivatives, which leads to their inactivation. Hydroxylates carbon 11a of tetracycline and some analogs.</text>
</comment>
<accession>A0A3D9AWW8</accession>
<dbReference type="SUPFAM" id="SSF51905">
    <property type="entry name" value="FAD/NAD(P)-binding domain"/>
    <property type="match status" value="1"/>
</dbReference>
<dbReference type="GO" id="GO:0005737">
    <property type="term" value="C:cytoplasm"/>
    <property type="evidence" value="ECO:0007669"/>
    <property type="project" value="UniProtKB-SubCell"/>
</dbReference>
<dbReference type="InterPro" id="IPR043683">
    <property type="entry name" value="TetX_monooxygenase"/>
</dbReference>
<keyword evidence="5" id="KW-0963">Cytoplasm</keyword>
<comment type="domain">
    <text evidence="5">Consists of an N-terminal FAD-binding domain with a Rossman fold and a C-terminal substrate-binding domain.</text>
</comment>
<dbReference type="Proteomes" id="UP000256257">
    <property type="component" value="Unassembled WGS sequence"/>
</dbReference>
<dbReference type="PRINTS" id="PR00420">
    <property type="entry name" value="RNGMNOXGNASE"/>
</dbReference>
<evidence type="ECO:0000259" key="6">
    <source>
        <dbReference type="Pfam" id="PF01494"/>
    </source>
</evidence>
<keyword evidence="2 5" id="KW-0274">FAD</keyword>
<dbReference type="AlphaFoldDB" id="A0A3D9AWW8"/>
<name>A0A3D9AWW8_9FLAO</name>
<gene>
    <name evidence="7" type="ORF">DRF67_16160</name>
</gene>
<organism evidence="7 8">
    <name type="scientific">Chryseobacterium pennipullorum</name>
    <dbReference type="NCBI Taxonomy" id="2258963"/>
    <lineage>
        <taxon>Bacteria</taxon>
        <taxon>Pseudomonadati</taxon>
        <taxon>Bacteroidota</taxon>
        <taxon>Flavobacteriia</taxon>
        <taxon>Flavobacteriales</taxon>
        <taxon>Weeksellaceae</taxon>
        <taxon>Chryseobacterium group</taxon>
        <taxon>Chryseobacterium</taxon>
    </lineage>
</organism>
<keyword evidence="5" id="KW-0521">NADP</keyword>
<reference evidence="7 8" key="1">
    <citation type="submission" date="2018-06" db="EMBL/GenBank/DDBJ databases">
        <title>Novel Chryseobacterium species.</title>
        <authorList>
            <person name="Newman J."/>
            <person name="Hugo C."/>
            <person name="Oosthuizen L."/>
            <person name="Charimba G."/>
        </authorList>
    </citation>
    <scope>NUCLEOTIDE SEQUENCE [LARGE SCALE GENOMIC DNA]</scope>
    <source>
        <strain evidence="7 8">7_F195</strain>
    </source>
</reference>
<dbReference type="EC" id="1.14.13.-" evidence="5"/>
<evidence type="ECO:0000256" key="1">
    <source>
        <dbReference type="ARBA" id="ARBA00022630"/>
    </source>
</evidence>
<proteinExistence type="inferred from homology"/>
<comment type="cofactor">
    <cofactor evidence="5">
        <name>FAD</name>
        <dbReference type="ChEBI" id="CHEBI:57692"/>
    </cofactor>
</comment>
<feature type="domain" description="FAD-binding" evidence="6">
    <location>
        <begin position="7"/>
        <end position="324"/>
    </location>
</feature>
<evidence type="ECO:0000256" key="5">
    <source>
        <dbReference type="HAMAP-Rule" id="MF_00845"/>
    </source>
</evidence>
<dbReference type="Gene3D" id="3.50.50.60">
    <property type="entry name" value="FAD/NAD(P)-binding domain"/>
    <property type="match status" value="1"/>
</dbReference>
<dbReference type="InterPro" id="IPR002938">
    <property type="entry name" value="FAD-bd"/>
</dbReference>
<evidence type="ECO:0000256" key="3">
    <source>
        <dbReference type="ARBA" id="ARBA00023002"/>
    </source>
</evidence>
<dbReference type="GO" id="GO:0071949">
    <property type="term" value="F:FAD binding"/>
    <property type="evidence" value="ECO:0007669"/>
    <property type="project" value="InterPro"/>
</dbReference>
<feature type="binding site" evidence="5">
    <location>
        <position position="43"/>
    </location>
    <ligand>
        <name>NADPH</name>
        <dbReference type="ChEBI" id="CHEBI:57783"/>
    </ligand>
</feature>
<dbReference type="HAMAP" id="MF_00845">
    <property type="entry name" value="TetX_monooxygenase"/>
    <property type="match status" value="1"/>
</dbReference>
<comment type="subunit">
    <text evidence="5">Monomer.</text>
</comment>
<evidence type="ECO:0000256" key="2">
    <source>
        <dbReference type="ARBA" id="ARBA00022827"/>
    </source>
</evidence>
<feature type="binding site" evidence="5">
    <location>
        <position position="106"/>
    </location>
    <ligand>
        <name>FAD</name>
        <dbReference type="ChEBI" id="CHEBI:57692"/>
    </ligand>
</feature>
<comment type="similarity">
    <text evidence="5">Belongs to the aromatic-ring hydroxylase family. TetX subfamily.</text>
</comment>
<comment type="subcellular location">
    <subcellularLocation>
        <location evidence="5">Cytoplasm</location>
    </subcellularLocation>
</comment>
<feature type="binding site" evidence="5">
    <location>
        <position position="50"/>
    </location>
    <ligand>
        <name>FAD</name>
        <dbReference type="ChEBI" id="CHEBI:57692"/>
    </ligand>
</feature>
<dbReference type="Pfam" id="PF01494">
    <property type="entry name" value="FAD_binding_3"/>
    <property type="match status" value="1"/>
</dbReference>
<dbReference type="OrthoDB" id="9782160at2"/>
<keyword evidence="1 5" id="KW-0285">Flavoprotein</keyword>
<comment type="catalytic activity">
    <reaction evidence="5">
        <text>a tetracycline + NADPH + O2 + H(+) = an 11a-hydroxytetracycline + NADP(+) + H2O</text>
        <dbReference type="Rhea" id="RHEA:61444"/>
        <dbReference type="ChEBI" id="CHEBI:15377"/>
        <dbReference type="ChEBI" id="CHEBI:15378"/>
        <dbReference type="ChEBI" id="CHEBI:15379"/>
        <dbReference type="ChEBI" id="CHEBI:57783"/>
        <dbReference type="ChEBI" id="CHEBI:58349"/>
        <dbReference type="ChEBI" id="CHEBI:144644"/>
        <dbReference type="ChEBI" id="CHEBI:144645"/>
    </reaction>
</comment>
<protein>
    <recommendedName>
        <fullName evidence="5">Flavin-dependent monooxygenase</fullName>
    </recommendedName>
    <alternativeName>
        <fullName evidence="5">TetX monooxygenase</fullName>
        <shortName evidence="5">TetX</shortName>
        <ecNumber evidence="5">1.14.13.-</ecNumber>
    </alternativeName>
</protein>
<comment type="caution">
    <text evidence="7">The sequence shown here is derived from an EMBL/GenBank/DDBJ whole genome shotgun (WGS) entry which is preliminary data.</text>
</comment>
<keyword evidence="8" id="KW-1185">Reference proteome</keyword>